<dbReference type="EMBL" id="JGYS01000001">
    <property type="protein sequence ID" value="KFI56725.1"/>
    <property type="molecule type" value="Genomic_DNA"/>
</dbReference>
<accession>A0A087AD75</accession>
<dbReference type="OrthoDB" id="9861076at2"/>
<evidence type="ECO:0000313" key="2">
    <source>
        <dbReference type="Proteomes" id="UP000029072"/>
    </source>
</evidence>
<sequence>MFVKQHTNLDYAATMIGGPAGVTAKITRLAPSLAYDATVVIPGFYELPEMVTRDASTVDKKRVIVHGSFAGLHEACAWVDRLTGSLHQTVAA</sequence>
<dbReference type="eggNOG" id="ENOG5032532">
    <property type="taxonomic scope" value="Bacteria"/>
</dbReference>
<comment type="caution">
    <text evidence="1">The sequence shown here is derived from an EMBL/GenBank/DDBJ whole genome shotgun (WGS) entry which is preliminary data.</text>
</comment>
<gene>
    <name evidence="1" type="ORF">BCAL_0332</name>
</gene>
<evidence type="ECO:0000313" key="1">
    <source>
        <dbReference type="EMBL" id="KFI56725.1"/>
    </source>
</evidence>
<reference evidence="1 2" key="1">
    <citation type="submission" date="2014-03" db="EMBL/GenBank/DDBJ databases">
        <title>Genomics of Bifidobacteria.</title>
        <authorList>
            <person name="Ventura M."/>
            <person name="Milani C."/>
            <person name="Lugli G.A."/>
        </authorList>
    </citation>
    <scope>NUCLEOTIDE SEQUENCE [LARGE SCALE GENOMIC DNA]</scope>
    <source>
        <strain evidence="1 2">DSM 23973</strain>
    </source>
</reference>
<organism evidence="1 2">
    <name type="scientific">Bifidobacterium callitrichos DSM 23973</name>
    <dbReference type="NCBI Taxonomy" id="1437609"/>
    <lineage>
        <taxon>Bacteria</taxon>
        <taxon>Bacillati</taxon>
        <taxon>Actinomycetota</taxon>
        <taxon>Actinomycetes</taxon>
        <taxon>Bifidobacteriales</taxon>
        <taxon>Bifidobacteriaceae</taxon>
        <taxon>Bifidobacterium</taxon>
    </lineage>
</organism>
<dbReference type="Proteomes" id="UP000029072">
    <property type="component" value="Unassembled WGS sequence"/>
</dbReference>
<protein>
    <submittedName>
        <fullName evidence="1">Uncharacterized protein</fullName>
    </submittedName>
</protein>
<dbReference type="RefSeq" id="WP_043166484.1">
    <property type="nucleotide sequence ID" value="NZ_JDUV01000013.1"/>
</dbReference>
<proteinExistence type="predicted"/>
<dbReference type="AlphaFoldDB" id="A0A087AD75"/>
<name>A0A087AD75_9BIFI</name>